<dbReference type="PANTHER" id="PTHR31774">
    <property type="entry name" value="PROTEIN SHISA-9-RELATED"/>
    <property type="match status" value="1"/>
</dbReference>
<name>Q4SYH0_TETNG</name>
<evidence type="ECO:0000256" key="3">
    <source>
        <dbReference type="ARBA" id="ARBA00022989"/>
    </source>
</evidence>
<keyword evidence="2 6" id="KW-0812">Transmembrane</keyword>
<feature type="region of interest" description="Disordered" evidence="5">
    <location>
        <begin position="418"/>
        <end position="454"/>
    </location>
</feature>
<feature type="compositionally biased region" description="Basic and acidic residues" evidence="5">
    <location>
        <begin position="1201"/>
        <end position="1213"/>
    </location>
</feature>
<dbReference type="InterPro" id="IPR053891">
    <property type="entry name" value="Shisa_N"/>
</dbReference>
<reference evidence="8" key="2">
    <citation type="submission" date="2004-02" db="EMBL/GenBank/DDBJ databases">
        <authorList>
            <consortium name="Genoscope"/>
            <consortium name="Whitehead Institute Centre for Genome Research"/>
        </authorList>
    </citation>
    <scope>NUCLEOTIDE SEQUENCE</scope>
</reference>
<feature type="region of interest" description="Disordered" evidence="5">
    <location>
        <begin position="864"/>
        <end position="884"/>
    </location>
</feature>
<comment type="subcellular location">
    <subcellularLocation>
        <location evidence="1">Membrane</location>
    </subcellularLocation>
</comment>
<dbReference type="GO" id="GO:0032591">
    <property type="term" value="C:dendritic spine membrane"/>
    <property type="evidence" value="ECO:0007669"/>
    <property type="project" value="TreeGrafter"/>
</dbReference>
<feature type="compositionally biased region" description="Low complexity" evidence="5">
    <location>
        <begin position="1535"/>
        <end position="1545"/>
    </location>
</feature>
<feature type="region of interest" description="Disordered" evidence="5">
    <location>
        <begin position="616"/>
        <end position="658"/>
    </location>
</feature>
<feature type="compositionally biased region" description="Basic residues" evidence="5">
    <location>
        <begin position="1298"/>
        <end position="1312"/>
    </location>
</feature>
<feature type="compositionally biased region" description="Pro residues" evidence="5">
    <location>
        <begin position="435"/>
        <end position="448"/>
    </location>
</feature>
<comment type="caution">
    <text evidence="8">The sequence shown here is derived from an EMBL/GenBank/DDBJ whole genome shotgun (WGS) entry which is preliminary data.</text>
</comment>
<feature type="region of interest" description="Disordered" evidence="5">
    <location>
        <begin position="36"/>
        <end position="107"/>
    </location>
</feature>
<evidence type="ECO:0000256" key="1">
    <source>
        <dbReference type="ARBA" id="ARBA00004370"/>
    </source>
</evidence>
<feature type="compositionally biased region" description="Pro residues" evidence="5">
    <location>
        <begin position="1048"/>
        <end position="1060"/>
    </location>
</feature>
<feature type="compositionally biased region" description="Polar residues" evidence="5">
    <location>
        <begin position="1603"/>
        <end position="1623"/>
    </location>
</feature>
<evidence type="ECO:0000256" key="2">
    <source>
        <dbReference type="ARBA" id="ARBA00022692"/>
    </source>
</evidence>
<feature type="region of interest" description="Disordered" evidence="5">
    <location>
        <begin position="1"/>
        <end position="22"/>
    </location>
</feature>
<feature type="region of interest" description="Disordered" evidence="5">
    <location>
        <begin position="143"/>
        <end position="195"/>
    </location>
</feature>
<feature type="compositionally biased region" description="Low complexity" evidence="5">
    <location>
        <begin position="920"/>
        <end position="933"/>
    </location>
</feature>
<keyword evidence="4 6" id="KW-0472">Membrane</keyword>
<dbReference type="GO" id="GO:0032281">
    <property type="term" value="C:AMPA glutamate receptor complex"/>
    <property type="evidence" value="ECO:0007669"/>
    <property type="project" value="TreeGrafter"/>
</dbReference>
<feature type="transmembrane region" description="Helical" evidence="6">
    <location>
        <begin position="350"/>
        <end position="368"/>
    </location>
</feature>
<feature type="compositionally biased region" description="Basic and acidic residues" evidence="5">
    <location>
        <begin position="1419"/>
        <end position="1431"/>
    </location>
</feature>
<feature type="region of interest" description="Disordered" evidence="5">
    <location>
        <begin position="1418"/>
        <end position="1461"/>
    </location>
</feature>
<gene>
    <name evidence="8" type="ORF">GSTENG00010337001</name>
</gene>
<evidence type="ECO:0000256" key="6">
    <source>
        <dbReference type="SAM" id="Phobius"/>
    </source>
</evidence>
<feature type="compositionally biased region" description="Low complexity" evidence="5">
    <location>
        <begin position="1012"/>
        <end position="1040"/>
    </location>
</feature>
<protein>
    <submittedName>
        <fullName evidence="8">(spotted green pufferfish) hypothetical protein</fullName>
    </submittedName>
</protein>
<reference evidence="8" key="1">
    <citation type="journal article" date="2004" name="Nature">
        <title>Genome duplication in the teleost fish Tetraodon nigroviridis reveals the early vertebrate proto-karyotype.</title>
        <authorList>
            <person name="Jaillon O."/>
            <person name="Aury J.-M."/>
            <person name="Brunet F."/>
            <person name="Petit J.-L."/>
            <person name="Stange-Thomann N."/>
            <person name="Mauceli E."/>
            <person name="Bouneau L."/>
            <person name="Fischer C."/>
            <person name="Ozouf-Costaz C."/>
            <person name="Bernot A."/>
            <person name="Nicaud S."/>
            <person name="Jaffe D."/>
            <person name="Fisher S."/>
            <person name="Lutfalla G."/>
            <person name="Dossat C."/>
            <person name="Segurens B."/>
            <person name="Dasilva C."/>
            <person name="Salanoubat M."/>
            <person name="Levy M."/>
            <person name="Boudet N."/>
            <person name="Castellano S."/>
            <person name="Anthouard V."/>
            <person name="Jubin C."/>
            <person name="Castelli V."/>
            <person name="Katinka M."/>
            <person name="Vacherie B."/>
            <person name="Biemont C."/>
            <person name="Skalli Z."/>
            <person name="Cattolico L."/>
            <person name="Poulain J."/>
            <person name="De Berardinis V."/>
            <person name="Cruaud C."/>
            <person name="Duprat S."/>
            <person name="Brottier P."/>
            <person name="Coutanceau J.-P."/>
            <person name="Gouzy J."/>
            <person name="Parra G."/>
            <person name="Lardier G."/>
            <person name="Chapple C."/>
            <person name="McKernan K.J."/>
            <person name="McEwan P."/>
            <person name="Bosak S."/>
            <person name="Kellis M."/>
            <person name="Volff J.-N."/>
            <person name="Guigo R."/>
            <person name="Zody M.C."/>
            <person name="Mesirov J."/>
            <person name="Lindblad-Toh K."/>
            <person name="Birren B."/>
            <person name="Nusbaum C."/>
            <person name="Kahn D."/>
            <person name="Robinson-Rechavi M."/>
            <person name="Laudet V."/>
            <person name="Schachter V."/>
            <person name="Quetier F."/>
            <person name="Saurin W."/>
            <person name="Scarpelli C."/>
            <person name="Wincker P."/>
            <person name="Lander E.S."/>
            <person name="Weissenbach J."/>
            <person name="Roest Crollius H."/>
        </authorList>
    </citation>
    <scope>NUCLEOTIDE SEQUENCE [LARGE SCALE GENOMIC DNA]</scope>
</reference>
<feature type="compositionally biased region" description="Polar residues" evidence="5">
    <location>
        <begin position="1"/>
        <end position="21"/>
    </location>
</feature>
<feature type="region of interest" description="Disordered" evidence="5">
    <location>
        <begin position="1535"/>
        <end position="1556"/>
    </location>
</feature>
<feature type="region of interest" description="Disordered" evidence="5">
    <location>
        <begin position="920"/>
        <end position="959"/>
    </location>
</feature>
<feature type="region of interest" description="Disordered" evidence="5">
    <location>
        <begin position="1571"/>
        <end position="1629"/>
    </location>
</feature>
<dbReference type="KEGG" id="tng:GSTEN00010337G001"/>
<dbReference type="GO" id="GO:0045211">
    <property type="term" value="C:postsynaptic membrane"/>
    <property type="evidence" value="ECO:0007669"/>
    <property type="project" value="TreeGrafter"/>
</dbReference>
<feature type="compositionally biased region" description="Basic and acidic residues" evidence="5">
    <location>
        <begin position="1332"/>
        <end position="1342"/>
    </location>
</feature>
<feature type="compositionally biased region" description="Basic and acidic residues" evidence="5">
    <location>
        <begin position="1235"/>
        <end position="1250"/>
    </location>
</feature>
<dbReference type="InterPro" id="IPR026910">
    <property type="entry name" value="Shisa"/>
</dbReference>
<feature type="compositionally biased region" description="Low complexity" evidence="5">
    <location>
        <begin position="1072"/>
        <end position="1087"/>
    </location>
</feature>
<evidence type="ECO:0000256" key="5">
    <source>
        <dbReference type="SAM" id="MobiDB-lite"/>
    </source>
</evidence>
<feature type="compositionally biased region" description="Basic and acidic residues" evidence="5">
    <location>
        <begin position="556"/>
        <end position="579"/>
    </location>
</feature>
<sequence>MEAKHLSTSQPEKQAPANSPAKSIINMLEEQPAVVKTRDYNESRGCLSSDAPGEARRRRGKPGRRTRRPALVTEAASRGPAAEPGSRFGACRPCTPTSGPRPHAHTHSAGCREAFWESLPRGDADQQQLLAAAAAEGGAATFADRGRGLPLPPGRAVKLSDQKDAAATSGQAAEVEDGEDGPAVAELPPRPLPQTMLPRNVTADALKPPLGAAQVAPPPRQLVDVDVCRGYYDVMGHYDSTFNCSKGSYIYCCGTCYYRFCCEHQRNRLDQHSCTNYISPVWANTQVPVTLPVDIKPDPNFETLQQQNSSTAYVIGGVISFTLVVAVGMRIAFSKVARRPRNRDIHMPRWELLLLLLPSLFVLSPPPFPRLTSLSCRSLVDILRHQSSPVQQGERNNAALLTTTSDGRMSKGLYTPILQSKDNRTGNPHHHFPQQAPPPAPNTPPPSPSLHSSVIKPLPATGAVFYTFNSHSPRPSHLFPNQAADLGAGIAFSLLRLWTWMCSSHHSFSHSFHNLAQLPPSYELALKPEISRYSSLKKLGREETKMEAGTPPSAGQEEREGGREERGRQKNKPDREKELDEYSIHYGSKRRSNAPPSFHSSQHYLPWGGDYTLGSRGTLPLNGSRPRTHIPPSTPNPYPLPGQSHHTSSSFDRPPRRVRSQDQLLAFGEGNSLSRQSKNQQHQYYKAMMNPSRGSNSQTLRRSHERLLVSPDRLEDRLMAMGLIMGGGDRGAGSGMVPTMGRLSHHQKAQSQQNICATPSLDRHHMIKMNSHPTPGHDHDRASAMPVMGMQGGWDSGSGGHPNARRMAFASKRQNTIEQLHFIPGGGGGGQGLRTGSKNEVTVVCFPLPRSPTVQTLRFDREDYPPAEEANHPPTPSPVRTRVSADASGSLLSGLGLGSLQTSRSNAFADSSLFAKMSAPPISHQSQSSSSSHSSRKSSKISGSGGVGGSSASSSGYPQFLRPFHPAEAALAQEQLHSGMGRFDFGGSGGGGGTGVIGGVVTPAPPPPPLHPGLSVPQPSPGPCSSSPSPSTSSSASNKPLRQHHRPPGGPVGPAQPPPAVQLHAGSQPVLPVGRAGQQQPGAVPGPAGNPQPPGPRNPQRQLGRAAGAGAAVPLRRMREKLHPPLQPAAAPAQPRPDAREPEQEVQLRVAQPGEDLLLRRVREEVQEAGSPDPAQRDPLGEPPLRLQRLPKVLQPARVPDPPREDPRREALPLRRLRRVLPREHLPPQPRRLGRLRETAPELQKQERQRAQRRRRGHQQRHVGHRRRRRRLLQHHHGEPGRREARHHRRAAGGAGLQHRRPLLHLRPQRLHRAPEPPGPAPRQAQEAPQAPREEGPRRPGPEEAQPGPSGRRLRAALLLPDLRQTLPQGGDAEEAQPRAHGGEVARLRGLRQAVPGALPPHQAPDGALGPEELQVQPVREDVRLRPEPGEARQAPPPRRDRQPGPQDQRRRRRPQPGGQLGQRRLLLLLLPGGQVAHPRHALAEALHLHRLLEVLPPLLRPDGSPADAARRPGGPGQVLPLRRVRQGLRLLQQPGAPQAVPARRGPQRPAPASAPALRLPAALLRLGARRRLRRGLSRPSRRRRAAAAAAAARRRRSRSRSTLFTTAPKTPRSATDTPQSCAGKSGGW</sequence>
<feature type="transmembrane region" description="Helical" evidence="6">
    <location>
        <begin position="310"/>
        <end position="329"/>
    </location>
</feature>
<feature type="compositionally biased region" description="Basic and acidic residues" evidence="5">
    <location>
        <begin position="1157"/>
        <end position="1166"/>
    </location>
</feature>
<dbReference type="OrthoDB" id="8874750at2759"/>
<feature type="compositionally biased region" description="Basic residues" evidence="5">
    <location>
        <begin position="1251"/>
        <end position="1275"/>
    </location>
</feature>
<dbReference type="GO" id="GO:0048172">
    <property type="term" value="P:regulation of short-term neuronal synaptic plasticity"/>
    <property type="evidence" value="ECO:0007669"/>
    <property type="project" value="TreeGrafter"/>
</dbReference>
<evidence type="ECO:0000313" key="8">
    <source>
        <dbReference type="EMBL" id="CAF94312.1"/>
    </source>
</evidence>
<feature type="region of interest" description="Disordered" evidence="5">
    <location>
        <begin position="541"/>
        <end position="579"/>
    </location>
</feature>
<feature type="compositionally biased region" description="Gly residues" evidence="5">
    <location>
        <begin position="984"/>
        <end position="998"/>
    </location>
</feature>
<feature type="region of interest" description="Disordered" evidence="5">
    <location>
        <begin position="981"/>
        <end position="1353"/>
    </location>
</feature>
<feature type="compositionally biased region" description="Basic residues" evidence="5">
    <location>
        <begin position="1571"/>
        <end position="1586"/>
    </location>
</feature>
<organism evidence="8">
    <name type="scientific">Tetraodon nigroviridis</name>
    <name type="common">Spotted green pufferfish</name>
    <name type="synonym">Chelonodon nigroviridis</name>
    <dbReference type="NCBI Taxonomy" id="99883"/>
    <lineage>
        <taxon>Eukaryota</taxon>
        <taxon>Metazoa</taxon>
        <taxon>Chordata</taxon>
        <taxon>Craniata</taxon>
        <taxon>Vertebrata</taxon>
        <taxon>Euteleostomi</taxon>
        <taxon>Actinopterygii</taxon>
        <taxon>Neopterygii</taxon>
        <taxon>Teleostei</taxon>
        <taxon>Neoteleostei</taxon>
        <taxon>Acanthomorphata</taxon>
        <taxon>Eupercaria</taxon>
        <taxon>Tetraodontiformes</taxon>
        <taxon>Tetradontoidea</taxon>
        <taxon>Tetraodontidae</taxon>
        <taxon>Tetraodon</taxon>
    </lineage>
</organism>
<dbReference type="GO" id="GO:0014069">
    <property type="term" value="C:postsynaptic density"/>
    <property type="evidence" value="ECO:0007669"/>
    <property type="project" value="TreeGrafter"/>
</dbReference>
<accession>Q4SYH0</accession>
<proteinExistence type="predicted"/>
<dbReference type="Pfam" id="PF13908">
    <property type="entry name" value="Shisa_N"/>
    <property type="match status" value="1"/>
</dbReference>
<feature type="domain" description="Shisa N-terminal" evidence="7">
    <location>
        <begin position="226"/>
        <end position="276"/>
    </location>
</feature>
<feature type="compositionally biased region" description="Low complexity" evidence="5">
    <location>
        <begin position="1098"/>
        <end position="1112"/>
    </location>
</feature>
<keyword evidence="3 6" id="KW-1133">Transmembrane helix</keyword>
<dbReference type="EMBL" id="CAAE01012065">
    <property type="protein sequence ID" value="CAF94312.1"/>
    <property type="molecule type" value="Genomic_DNA"/>
</dbReference>
<evidence type="ECO:0000259" key="7">
    <source>
        <dbReference type="Pfam" id="PF13908"/>
    </source>
</evidence>
<feature type="compositionally biased region" description="Low complexity" evidence="5">
    <location>
        <begin position="1322"/>
        <end position="1331"/>
    </location>
</feature>
<evidence type="ECO:0000256" key="4">
    <source>
        <dbReference type="ARBA" id="ARBA00023136"/>
    </source>
</evidence>
<dbReference type="PANTHER" id="PTHR31774:SF2">
    <property type="entry name" value="PROTEIN SHISA-7"/>
    <property type="match status" value="1"/>
</dbReference>
<feature type="compositionally biased region" description="Basic residues" evidence="5">
    <location>
        <begin position="56"/>
        <end position="68"/>
    </location>
</feature>
<feature type="compositionally biased region" description="Pro residues" evidence="5">
    <location>
        <begin position="1088"/>
        <end position="1097"/>
    </location>
</feature>